<evidence type="ECO:0000313" key="1">
    <source>
        <dbReference type="EMBL" id="TXX67127.1"/>
    </source>
</evidence>
<dbReference type="Proteomes" id="UP000323819">
    <property type="component" value="Unassembled WGS sequence"/>
</dbReference>
<dbReference type="AlphaFoldDB" id="A0ABD7SQR6"/>
<evidence type="ECO:0000313" key="2">
    <source>
        <dbReference type="Proteomes" id="UP000323819"/>
    </source>
</evidence>
<reference evidence="1 2" key="1">
    <citation type="submission" date="2019-06" db="EMBL/GenBank/DDBJ databases">
        <title>Vibrio cholerae phylogeny based on whole-genome sequencing reveals genetic diversity and population strucutre.</title>
        <authorList>
            <person name="Zhiqiu Y."/>
            <person name="Bin L."/>
            <person name="Lingyan J."/>
        </authorList>
    </citation>
    <scope>NUCLEOTIDE SEQUENCE [LARGE SCALE GENOMIC DNA]</scope>
    <source>
        <strain evidence="1 2">N2814</strain>
    </source>
</reference>
<protein>
    <submittedName>
        <fullName evidence="1">Uncharacterized protein</fullName>
    </submittedName>
</protein>
<sequence length="152" mass="17001">MNLTSIMTRYRNEFSTTSLIIILDDNGDPVRKVDCPKDICDNKLLRAAFFEKLVITLGVQQYIFLMDSIAHFAFGKSQDCLFGTYCSKADGSDSLMKSEIAMMDCSGNIIMIPDGVEGKGMLANFFEPTTYSALLTSKKRKVDTLVRLKTCH</sequence>
<organism evidence="1 2">
    <name type="scientific">Vibrio cholerae</name>
    <dbReference type="NCBI Taxonomy" id="666"/>
    <lineage>
        <taxon>Bacteria</taxon>
        <taxon>Pseudomonadati</taxon>
        <taxon>Pseudomonadota</taxon>
        <taxon>Gammaproteobacteria</taxon>
        <taxon>Vibrionales</taxon>
        <taxon>Vibrionaceae</taxon>
        <taxon>Vibrio</taxon>
    </lineage>
</organism>
<proteinExistence type="predicted"/>
<dbReference type="EMBL" id="VSIJ01000005">
    <property type="protein sequence ID" value="TXX67127.1"/>
    <property type="molecule type" value="Genomic_DNA"/>
</dbReference>
<gene>
    <name evidence="1" type="ORF">FXF03_00750</name>
</gene>
<name>A0ABD7SQR6_VIBCL</name>
<accession>A0ABD7SQR6</accession>
<dbReference type="RefSeq" id="WP_148521269.1">
    <property type="nucleotide sequence ID" value="NZ_VSIJ01000005.1"/>
</dbReference>
<comment type="caution">
    <text evidence="1">The sequence shown here is derived from an EMBL/GenBank/DDBJ whole genome shotgun (WGS) entry which is preliminary data.</text>
</comment>